<evidence type="ECO:0000256" key="2">
    <source>
        <dbReference type="ARBA" id="ARBA00022692"/>
    </source>
</evidence>
<dbReference type="OrthoDB" id="6232933at2759"/>
<evidence type="ECO:0000256" key="1">
    <source>
        <dbReference type="ARBA" id="ARBA00004251"/>
    </source>
</evidence>
<keyword evidence="2 7" id="KW-0812">Transmembrane</keyword>
<keyword evidence="6" id="KW-0325">Glycoprotein</keyword>
<evidence type="ECO:0000256" key="5">
    <source>
        <dbReference type="ARBA" id="ARBA00023136"/>
    </source>
</evidence>
<dbReference type="GO" id="GO:0072594">
    <property type="term" value="P:establishment of protein localization to organelle"/>
    <property type="evidence" value="ECO:0007669"/>
    <property type="project" value="TreeGrafter"/>
</dbReference>
<protein>
    <submittedName>
        <fullName evidence="10">Lysosome-associated membrane glycoprotein 1</fullName>
    </submittedName>
</protein>
<keyword evidence="4 7" id="KW-1133">Transmembrane helix</keyword>
<reference evidence="10" key="1">
    <citation type="submission" date="2016-06" db="UniProtKB">
        <authorList>
            <consortium name="WormBaseParasite"/>
        </authorList>
    </citation>
    <scope>IDENTIFICATION</scope>
</reference>
<dbReference type="PANTHER" id="PTHR11506">
    <property type="entry name" value="LYSOSOME-ASSOCIATED MEMBRANE GLYCOPROTEIN"/>
    <property type="match status" value="1"/>
</dbReference>
<dbReference type="GO" id="GO:0005886">
    <property type="term" value="C:plasma membrane"/>
    <property type="evidence" value="ECO:0007669"/>
    <property type="project" value="TreeGrafter"/>
</dbReference>
<evidence type="ECO:0000313" key="9">
    <source>
        <dbReference type="Proteomes" id="UP000272942"/>
    </source>
</evidence>
<sequence>MSQSDCGLGTSIDRSNRSNRSSRAQLVWSVTDGTDGSINLKNLTMEVAPESQCGENDTELVLSTASELPDKAWIFNFRFGRLGQTPNDNGMFQAELIQIKFKTDAKTLPDVKEGVDITLNSTETWGKAPIASYYHCMAPKTTKLTSSSQPVNSVNMRLTNVKLQAFTLTKEPKFSDKETLCTEDQTPDNTVPIAVGVALAVCIVIALVVFIIFNRRNRRQYGSV</sequence>
<feature type="transmembrane region" description="Helical" evidence="7">
    <location>
        <begin position="191"/>
        <end position="213"/>
    </location>
</feature>
<comment type="subcellular location">
    <subcellularLocation>
        <location evidence="1">Cell membrane</location>
        <topology evidence="1">Single-pass type I membrane protein</topology>
    </subcellularLocation>
</comment>
<evidence type="ECO:0000313" key="10">
    <source>
        <dbReference type="WBParaSite" id="ECPE_0000412501-mRNA-1"/>
    </source>
</evidence>
<dbReference type="EMBL" id="UZAN01041007">
    <property type="protein sequence ID" value="VDP71677.1"/>
    <property type="molecule type" value="Genomic_DNA"/>
</dbReference>
<dbReference type="GO" id="GO:0005765">
    <property type="term" value="C:lysosomal membrane"/>
    <property type="evidence" value="ECO:0007669"/>
    <property type="project" value="TreeGrafter"/>
</dbReference>
<evidence type="ECO:0000256" key="6">
    <source>
        <dbReference type="ARBA" id="ARBA00023180"/>
    </source>
</evidence>
<dbReference type="GO" id="GO:0031902">
    <property type="term" value="C:late endosome membrane"/>
    <property type="evidence" value="ECO:0007669"/>
    <property type="project" value="TreeGrafter"/>
</dbReference>
<accession>A0A183AAY2</accession>
<evidence type="ECO:0000313" key="8">
    <source>
        <dbReference type="EMBL" id="VDP71677.1"/>
    </source>
</evidence>
<dbReference type="InterPro" id="IPR002000">
    <property type="entry name" value="Lysosome-assoc_membr_glycop"/>
</dbReference>
<dbReference type="Proteomes" id="UP000272942">
    <property type="component" value="Unassembled WGS sequence"/>
</dbReference>
<gene>
    <name evidence="8" type="ORF">ECPE_LOCUS4117</name>
</gene>
<organism evidence="10">
    <name type="scientific">Echinostoma caproni</name>
    <dbReference type="NCBI Taxonomy" id="27848"/>
    <lineage>
        <taxon>Eukaryota</taxon>
        <taxon>Metazoa</taxon>
        <taxon>Spiralia</taxon>
        <taxon>Lophotrochozoa</taxon>
        <taxon>Platyhelminthes</taxon>
        <taxon>Trematoda</taxon>
        <taxon>Digenea</taxon>
        <taxon>Plagiorchiida</taxon>
        <taxon>Echinostomata</taxon>
        <taxon>Echinostomatoidea</taxon>
        <taxon>Echinostomatidae</taxon>
        <taxon>Echinostoma</taxon>
    </lineage>
</organism>
<keyword evidence="3" id="KW-0732">Signal</keyword>
<name>A0A183AAY2_9TREM</name>
<dbReference type="WBParaSite" id="ECPE_0000412501-mRNA-1">
    <property type="protein sequence ID" value="ECPE_0000412501-mRNA-1"/>
    <property type="gene ID" value="ECPE_0000412501"/>
</dbReference>
<evidence type="ECO:0000256" key="7">
    <source>
        <dbReference type="SAM" id="Phobius"/>
    </source>
</evidence>
<dbReference type="AlphaFoldDB" id="A0A183AAY2"/>
<evidence type="ECO:0000256" key="3">
    <source>
        <dbReference type="ARBA" id="ARBA00022729"/>
    </source>
</evidence>
<keyword evidence="9" id="KW-1185">Reference proteome</keyword>
<proteinExistence type="predicted"/>
<reference evidence="8 9" key="2">
    <citation type="submission" date="2018-11" db="EMBL/GenBank/DDBJ databases">
        <authorList>
            <consortium name="Pathogen Informatics"/>
        </authorList>
    </citation>
    <scope>NUCLEOTIDE SEQUENCE [LARGE SCALE GENOMIC DNA]</scope>
    <source>
        <strain evidence="8 9">Egypt</strain>
    </source>
</reference>
<dbReference type="PANTHER" id="PTHR11506:SF35">
    <property type="entry name" value="LYSOSOME-ASSOCIATED MEMBRANE GLYCOPROTEIN 5"/>
    <property type="match status" value="1"/>
</dbReference>
<keyword evidence="5 7" id="KW-0472">Membrane</keyword>
<evidence type="ECO:0000256" key="4">
    <source>
        <dbReference type="ARBA" id="ARBA00022989"/>
    </source>
</evidence>
<dbReference type="Gene3D" id="2.40.160.110">
    <property type="match status" value="1"/>
</dbReference>